<evidence type="ECO:0000256" key="6">
    <source>
        <dbReference type="ARBA" id="ARBA00022833"/>
    </source>
</evidence>
<reference evidence="14" key="1">
    <citation type="submission" date="2025-08" db="UniProtKB">
        <authorList>
            <consortium name="Ensembl"/>
        </authorList>
    </citation>
    <scope>IDENTIFICATION</scope>
</reference>
<feature type="domain" description="C2H2-type" evidence="13">
    <location>
        <begin position="408"/>
        <end position="435"/>
    </location>
</feature>
<keyword evidence="7" id="KW-0805">Transcription regulation</keyword>
<dbReference type="FunFam" id="3.30.160.60:FF:000624">
    <property type="entry name" value="zinc finger protein 697"/>
    <property type="match status" value="1"/>
</dbReference>
<dbReference type="Gene3D" id="6.10.140.140">
    <property type="match status" value="1"/>
</dbReference>
<sequence length="496" mass="55778">MILDQEKNPLTQRILNLTLEIIHLLTGEDHVLVKIPSCRDSGNRSQVYDGYCRTPSSSVDPPPPSLVHERHNEQKILELTNKITRLLTGEVPIRCEDVTVYLSMEEWEYVERHKDLYEDFMMEDNQPVITADAGHSSVPLPDMGTKNGSENITISGRKPPKNNSGQAGDATNPLCMYLLCEKGNLLDNDIDPTTGQSQTGYPPTDIMEEPTSCHGKLIDCDLYEPTECSQTQYPFVIKEEPTSCEGDLTVCVTNQPMEHSQTEYPPTDIKEEQSMFDKANPTDSDLFRPAGHSQTEYPGADPEEPASCEGGYLTGRLHTGEKPFHCRECGKDFSSPYHLSSHQKTHVDGRPFKCNECGKYFTIKYLLNQHLRCHTGEKPFRCSECGKCFSRSSTLAAHTTIHTGKKPFTCPVCGKSFPKNNKLNRHMKIHTGEKPFTCTECDKCFNQYSNLVIHGRTHSGIKPFNCTECGRGFTRASHFHRHKLLHAAENPGNCTF</sequence>
<dbReference type="FunFam" id="3.30.160.60:FF:000099">
    <property type="entry name" value="Zinc finger protein 79"/>
    <property type="match status" value="1"/>
</dbReference>
<organism evidence="14 15">
    <name type="scientific">Leptobrachium leishanense</name>
    <name type="common">Leishan spiny toad</name>
    <dbReference type="NCBI Taxonomy" id="445787"/>
    <lineage>
        <taxon>Eukaryota</taxon>
        <taxon>Metazoa</taxon>
        <taxon>Chordata</taxon>
        <taxon>Craniata</taxon>
        <taxon>Vertebrata</taxon>
        <taxon>Euteleostomi</taxon>
        <taxon>Amphibia</taxon>
        <taxon>Batrachia</taxon>
        <taxon>Anura</taxon>
        <taxon>Pelobatoidea</taxon>
        <taxon>Megophryidae</taxon>
        <taxon>Leptobrachium</taxon>
    </lineage>
</organism>
<dbReference type="SUPFAM" id="SSF109640">
    <property type="entry name" value="KRAB domain (Kruppel-associated box)"/>
    <property type="match status" value="1"/>
</dbReference>
<evidence type="ECO:0000256" key="3">
    <source>
        <dbReference type="ARBA" id="ARBA00022723"/>
    </source>
</evidence>
<evidence type="ECO:0000259" key="13">
    <source>
        <dbReference type="PROSITE" id="PS50157"/>
    </source>
</evidence>
<evidence type="ECO:0000256" key="10">
    <source>
        <dbReference type="ARBA" id="ARBA00023242"/>
    </source>
</evidence>
<keyword evidence="15" id="KW-1185">Reference proteome</keyword>
<dbReference type="PANTHER" id="PTHR23226:SF397">
    <property type="entry name" value="C2H2-TYPE DOMAIN-CONTAINING PROTEIN"/>
    <property type="match status" value="1"/>
</dbReference>
<name>A0A8C5Q9C2_9ANUR</name>
<dbReference type="Pfam" id="PF00096">
    <property type="entry name" value="zf-C2H2"/>
    <property type="match status" value="6"/>
</dbReference>
<evidence type="ECO:0000256" key="12">
    <source>
        <dbReference type="SAM" id="MobiDB-lite"/>
    </source>
</evidence>
<dbReference type="GO" id="GO:0000981">
    <property type="term" value="F:DNA-binding transcription factor activity, RNA polymerase II-specific"/>
    <property type="evidence" value="ECO:0007669"/>
    <property type="project" value="TreeGrafter"/>
</dbReference>
<dbReference type="FunFam" id="3.30.160.60:FF:002282">
    <property type="entry name" value="Wu:fb97d07 protein"/>
    <property type="match status" value="1"/>
</dbReference>
<dbReference type="PROSITE" id="PS00028">
    <property type="entry name" value="ZINC_FINGER_C2H2_1"/>
    <property type="match status" value="6"/>
</dbReference>
<evidence type="ECO:0000256" key="2">
    <source>
        <dbReference type="ARBA" id="ARBA00006991"/>
    </source>
</evidence>
<dbReference type="GO" id="GO:0000978">
    <property type="term" value="F:RNA polymerase II cis-regulatory region sequence-specific DNA binding"/>
    <property type="evidence" value="ECO:0007669"/>
    <property type="project" value="TreeGrafter"/>
</dbReference>
<dbReference type="Ensembl" id="ENSLLET00000035507.1">
    <property type="protein sequence ID" value="ENSLLEP00000034205.1"/>
    <property type="gene ID" value="ENSLLEG00000021358.1"/>
</dbReference>
<dbReference type="FunFam" id="3.30.160.60:FF:002343">
    <property type="entry name" value="Zinc finger protein 33A"/>
    <property type="match status" value="1"/>
</dbReference>
<dbReference type="PANTHER" id="PTHR23226">
    <property type="entry name" value="ZINC FINGER AND SCAN DOMAIN-CONTAINING"/>
    <property type="match status" value="1"/>
</dbReference>
<feature type="domain" description="C2H2-type" evidence="13">
    <location>
        <begin position="324"/>
        <end position="351"/>
    </location>
</feature>
<evidence type="ECO:0000256" key="4">
    <source>
        <dbReference type="ARBA" id="ARBA00022737"/>
    </source>
</evidence>
<evidence type="ECO:0000256" key="1">
    <source>
        <dbReference type="ARBA" id="ARBA00004123"/>
    </source>
</evidence>
<dbReference type="SUPFAM" id="SSF57667">
    <property type="entry name" value="beta-beta-alpha zinc fingers"/>
    <property type="match status" value="4"/>
</dbReference>
<dbReference type="InterPro" id="IPR013087">
    <property type="entry name" value="Znf_C2H2_type"/>
</dbReference>
<comment type="subcellular location">
    <subcellularLocation>
        <location evidence="1">Nucleus</location>
    </subcellularLocation>
</comment>
<dbReference type="AlphaFoldDB" id="A0A8C5Q9C2"/>
<keyword evidence="3" id="KW-0479">Metal-binding</keyword>
<evidence type="ECO:0000313" key="15">
    <source>
        <dbReference type="Proteomes" id="UP000694569"/>
    </source>
</evidence>
<feature type="region of interest" description="Disordered" evidence="12">
    <location>
        <begin position="289"/>
        <end position="308"/>
    </location>
</feature>
<keyword evidence="10" id="KW-0539">Nucleus</keyword>
<dbReference type="InterPro" id="IPR036051">
    <property type="entry name" value="KRAB_dom_sf"/>
</dbReference>
<dbReference type="GeneTree" id="ENSGT01140000282534"/>
<protein>
    <recommendedName>
        <fullName evidence="13">C2H2-type domain-containing protein</fullName>
    </recommendedName>
</protein>
<dbReference type="FunFam" id="3.30.160.60:FF:000424">
    <property type="entry name" value="Zinc finger protein 140"/>
    <property type="match status" value="1"/>
</dbReference>
<evidence type="ECO:0000256" key="11">
    <source>
        <dbReference type="PROSITE-ProRule" id="PRU00042"/>
    </source>
</evidence>
<feature type="domain" description="C2H2-type" evidence="13">
    <location>
        <begin position="436"/>
        <end position="463"/>
    </location>
</feature>
<feature type="domain" description="C2H2-type" evidence="13">
    <location>
        <begin position="380"/>
        <end position="407"/>
    </location>
</feature>
<dbReference type="FunFam" id="3.30.160.60:FF:000149">
    <property type="entry name" value="Zinc finger protein 569"/>
    <property type="match status" value="1"/>
</dbReference>
<dbReference type="GO" id="GO:0008270">
    <property type="term" value="F:zinc ion binding"/>
    <property type="evidence" value="ECO:0007669"/>
    <property type="project" value="UniProtKB-KW"/>
</dbReference>
<accession>A0A8C5Q9C2</accession>
<feature type="domain" description="C2H2-type" evidence="13">
    <location>
        <begin position="352"/>
        <end position="379"/>
    </location>
</feature>
<dbReference type="SMART" id="SM00355">
    <property type="entry name" value="ZnF_C2H2"/>
    <property type="match status" value="6"/>
</dbReference>
<feature type="domain" description="C2H2-type" evidence="13">
    <location>
        <begin position="464"/>
        <end position="491"/>
    </location>
</feature>
<evidence type="ECO:0000256" key="9">
    <source>
        <dbReference type="ARBA" id="ARBA00023163"/>
    </source>
</evidence>
<dbReference type="InterPro" id="IPR036236">
    <property type="entry name" value="Znf_C2H2_sf"/>
</dbReference>
<dbReference type="Gene3D" id="3.30.160.60">
    <property type="entry name" value="Classic Zinc Finger"/>
    <property type="match status" value="6"/>
</dbReference>
<dbReference type="InterPro" id="IPR001909">
    <property type="entry name" value="KRAB"/>
</dbReference>
<dbReference type="CDD" id="cd07765">
    <property type="entry name" value="KRAB_A-box"/>
    <property type="match status" value="1"/>
</dbReference>
<reference evidence="14" key="2">
    <citation type="submission" date="2025-09" db="UniProtKB">
        <authorList>
            <consortium name="Ensembl"/>
        </authorList>
    </citation>
    <scope>IDENTIFICATION</scope>
</reference>
<proteinExistence type="inferred from homology"/>
<keyword evidence="8" id="KW-0238">DNA-binding</keyword>
<evidence type="ECO:0000313" key="14">
    <source>
        <dbReference type="Ensembl" id="ENSLLEP00000034205.1"/>
    </source>
</evidence>
<dbReference type="Proteomes" id="UP000694569">
    <property type="component" value="Unplaced"/>
</dbReference>
<evidence type="ECO:0000256" key="8">
    <source>
        <dbReference type="ARBA" id="ARBA00023125"/>
    </source>
</evidence>
<comment type="similarity">
    <text evidence="2">Belongs to the krueppel C2H2-type zinc-finger protein family.</text>
</comment>
<dbReference type="PROSITE" id="PS50157">
    <property type="entry name" value="ZINC_FINGER_C2H2_2"/>
    <property type="match status" value="6"/>
</dbReference>
<dbReference type="GO" id="GO:0005634">
    <property type="term" value="C:nucleus"/>
    <property type="evidence" value="ECO:0007669"/>
    <property type="project" value="UniProtKB-SubCell"/>
</dbReference>
<keyword evidence="4" id="KW-0677">Repeat</keyword>
<evidence type="ECO:0000256" key="5">
    <source>
        <dbReference type="ARBA" id="ARBA00022771"/>
    </source>
</evidence>
<dbReference type="Pfam" id="PF01352">
    <property type="entry name" value="KRAB"/>
    <property type="match status" value="1"/>
</dbReference>
<evidence type="ECO:0000256" key="7">
    <source>
        <dbReference type="ARBA" id="ARBA00023015"/>
    </source>
</evidence>
<keyword evidence="5 11" id="KW-0863">Zinc-finger</keyword>
<keyword evidence="9" id="KW-0804">Transcription</keyword>
<keyword evidence="6" id="KW-0862">Zinc</keyword>